<dbReference type="SUPFAM" id="SSF52540">
    <property type="entry name" value="P-loop containing nucleoside triphosphate hydrolases"/>
    <property type="match status" value="1"/>
</dbReference>
<feature type="compositionally biased region" description="Basic residues" evidence="1">
    <location>
        <begin position="1174"/>
        <end position="1185"/>
    </location>
</feature>
<feature type="compositionally biased region" description="Acidic residues" evidence="1">
    <location>
        <begin position="1097"/>
        <end position="1109"/>
    </location>
</feature>
<dbReference type="GO" id="GO:0006369">
    <property type="term" value="P:termination of RNA polymerase II transcription"/>
    <property type="evidence" value="ECO:0007669"/>
    <property type="project" value="TreeGrafter"/>
</dbReference>
<dbReference type="GO" id="GO:0016604">
    <property type="term" value="C:nuclear body"/>
    <property type="evidence" value="ECO:0007669"/>
    <property type="project" value="TreeGrafter"/>
</dbReference>
<dbReference type="Pfam" id="PF13087">
    <property type="entry name" value="AAA_12"/>
    <property type="match status" value="1"/>
</dbReference>
<feature type="compositionally biased region" description="Polar residues" evidence="1">
    <location>
        <begin position="1119"/>
        <end position="1128"/>
    </location>
</feature>
<feature type="region of interest" description="Disordered" evidence="1">
    <location>
        <begin position="696"/>
        <end position="799"/>
    </location>
</feature>
<keyword evidence="5" id="KW-0067">ATP-binding</keyword>
<feature type="compositionally biased region" description="Basic and acidic residues" evidence="1">
    <location>
        <begin position="982"/>
        <end position="992"/>
    </location>
</feature>
<dbReference type="EMBL" id="VWZI01020010">
    <property type="protein sequence ID" value="NXG51612.1"/>
    <property type="molecule type" value="Genomic_DNA"/>
</dbReference>
<feature type="region of interest" description="Disordered" evidence="1">
    <location>
        <begin position="877"/>
        <end position="905"/>
    </location>
</feature>
<gene>
    <name evidence="5" type="primary">Setx</name>
    <name evidence="5" type="ORF">PSIHAE_R08186</name>
</gene>
<keyword evidence="5" id="KW-0347">Helicase</keyword>
<dbReference type="GO" id="GO:0001147">
    <property type="term" value="F:transcription termination site sequence-specific DNA binding"/>
    <property type="evidence" value="ECO:0007669"/>
    <property type="project" value="TreeGrafter"/>
</dbReference>
<feature type="compositionally biased region" description="Polar residues" evidence="1">
    <location>
        <begin position="1050"/>
        <end position="1064"/>
    </location>
</feature>
<dbReference type="InterPro" id="IPR047187">
    <property type="entry name" value="SF1_C_Upf1"/>
</dbReference>
<dbReference type="PANTHER" id="PTHR10887:SF537">
    <property type="entry name" value="HELICASE SENATAXIN-RELATED"/>
    <property type="match status" value="1"/>
</dbReference>
<dbReference type="CDD" id="cd18808">
    <property type="entry name" value="SF1_C_Upf1"/>
    <property type="match status" value="1"/>
</dbReference>
<feature type="region of interest" description="Disordered" evidence="1">
    <location>
        <begin position="1528"/>
        <end position="1547"/>
    </location>
</feature>
<keyword evidence="5" id="KW-0547">Nucleotide-binding</keyword>
<feature type="non-terminal residue" evidence="5">
    <location>
        <position position="1"/>
    </location>
</feature>
<organism evidence="5 6">
    <name type="scientific">Psilopogon haemacephalus</name>
    <name type="common">coppersmith barbet</name>
    <dbReference type="NCBI Taxonomy" id="2585815"/>
    <lineage>
        <taxon>Eukaryota</taxon>
        <taxon>Metazoa</taxon>
        <taxon>Chordata</taxon>
        <taxon>Craniata</taxon>
        <taxon>Vertebrata</taxon>
        <taxon>Euteleostomi</taxon>
        <taxon>Archelosauria</taxon>
        <taxon>Archosauria</taxon>
        <taxon>Dinosauria</taxon>
        <taxon>Saurischia</taxon>
        <taxon>Theropoda</taxon>
        <taxon>Coelurosauria</taxon>
        <taxon>Aves</taxon>
        <taxon>Neognathae</taxon>
        <taxon>Neoaves</taxon>
        <taxon>Telluraves</taxon>
        <taxon>Coraciimorphae</taxon>
        <taxon>Piciformes</taxon>
        <taxon>Megalaimidae</taxon>
        <taxon>Psilopogon</taxon>
    </lineage>
</organism>
<feature type="compositionally biased region" description="Basic and acidic residues" evidence="1">
    <location>
        <begin position="877"/>
        <end position="894"/>
    </location>
</feature>
<evidence type="ECO:0000259" key="2">
    <source>
        <dbReference type="Pfam" id="PF12726"/>
    </source>
</evidence>
<evidence type="ECO:0000313" key="6">
    <source>
        <dbReference type="Proteomes" id="UP000574528"/>
    </source>
</evidence>
<dbReference type="InterPro" id="IPR041679">
    <property type="entry name" value="DNA2/NAM7-like_C"/>
</dbReference>
<evidence type="ECO:0000256" key="1">
    <source>
        <dbReference type="SAM" id="MobiDB-lite"/>
    </source>
</evidence>
<keyword evidence="6" id="KW-1185">Reference proteome</keyword>
<comment type="caution">
    <text evidence="5">The sequence shown here is derived from an EMBL/GenBank/DDBJ whole genome shotgun (WGS) entry which is preliminary data.</text>
</comment>
<feature type="region of interest" description="Disordered" evidence="1">
    <location>
        <begin position="1174"/>
        <end position="1200"/>
    </location>
</feature>
<feature type="compositionally biased region" description="Polar residues" evidence="1">
    <location>
        <begin position="757"/>
        <end position="768"/>
    </location>
</feature>
<name>A0A7K9CI89_9PICI</name>
<feature type="compositionally biased region" description="Polar residues" evidence="1">
    <location>
        <begin position="786"/>
        <end position="799"/>
    </location>
</feature>
<feature type="compositionally biased region" description="Basic and acidic residues" evidence="1">
    <location>
        <begin position="1423"/>
        <end position="1433"/>
    </location>
</feature>
<dbReference type="InterPro" id="IPR041677">
    <property type="entry name" value="DNA2/NAM7_AAA_11"/>
</dbReference>
<evidence type="ECO:0000259" key="4">
    <source>
        <dbReference type="Pfam" id="PF13087"/>
    </source>
</evidence>
<feature type="compositionally biased region" description="Low complexity" evidence="1">
    <location>
        <begin position="1399"/>
        <end position="1408"/>
    </location>
</feature>
<feature type="region of interest" description="Disordered" evidence="1">
    <location>
        <begin position="1553"/>
        <end position="1602"/>
    </location>
</feature>
<dbReference type="Pfam" id="PF13086">
    <property type="entry name" value="AAA_11"/>
    <property type="match status" value="1"/>
</dbReference>
<dbReference type="Proteomes" id="UP000574528">
    <property type="component" value="Unassembled WGS sequence"/>
</dbReference>
<dbReference type="OrthoDB" id="6513042at2759"/>
<feature type="compositionally biased region" description="Basic and acidic residues" evidence="1">
    <location>
        <begin position="1353"/>
        <end position="1373"/>
    </location>
</feature>
<dbReference type="GO" id="GO:0004386">
    <property type="term" value="F:helicase activity"/>
    <property type="evidence" value="ECO:0007669"/>
    <property type="project" value="UniProtKB-KW"/>
</dbReference>
<dbReference type="Pfam" id="PF12726">
    <property type="entry name" value="SEN1_N"/>
    <property type="match status" value="1"/>
</dbReference>
<feature type="region of interest" description="Disordered" evidence="1">
    <location>
        <begin position="1312"/>
        <end position="1447"/>
    </location>
</feature>
<feature type="region of interest" description="Disordered" evidence="1">
    <location>
        <begin position="1042"/>
        <end position="1069"/>
    </location>
</feature>
<feature type="region of interest" description="Disordered" evidence="1">
    <location>
        <begin position="924"/>
        <end position="1021"/>
    </location>
</feature>
<keyword evidence="5" id="KW-0378">Hydrolase</keyword>
<feature type="domain" description="Helicase Sen1 N-terminal" evidence="2">
    <location>
        <begin position="38"/>
        <end position="443"/>
    </location>
</feature>
<accession>A0A7K9CI89</accession>
<sequence>MSTCRWCTLSGADTTEFLKDYATNQLSPEDLEGSNDDLCYCLECVVEYHKAREKMPRLHQVLWELETSRLLAHIEKSMQEEDEEDDDLYLVEEKGDILLSGFVGPDFENNLRVPLLEILKYPYLLLHERVSELCVEVLCRMEQSHSSFQVFEKYPGIYLFLVHPNEMIRRWAILTARNLGKVDRDDYYDIQEVLTCLFRVIELGLFESPDIYSSTMLEKGKLILLPSHLYDTTNYKNYWLGICMLLTVLEEEAMDSLLLGPDKQNDFMQSILHTMEKGGDDDSTDPFWPALHCFMVILDQLGSKVWGQLIDPVQAFQTIINSVSYNSEIENIRSSFKRTKSESEPAHDDDITCSQIVYNYNTEKPQKDAGWKAAICPNYCPSLYEDMQTLAHLLQSDIGRDIRVHESTFLWFIPFVQSLMDLKDLGVAYIVEVIHYLCSEIKETFNVRMQQCDKIAEFFLLILVSIIELHRNKKCLHLLWISSQEWVEAVVRCAKLPSTAFSRRGDKALGPCPRGSPGSLQASNSVQHACVQLIRSLLKEGYQIGQQALCKRYLNKLNLLLRGNLSSGWQLNVRETQELQVCLRQVVRSIKNRPPDPSAAAGNSASSPALSAVSLIQDNPPVSIKQEKNDDEWKTSVCGRDELSSPAAVTSKEKGDGDCQENPFLRKKSACEEEFRDPSTSTRWWTSTKGLFGTIKKEPVESPAQDSVFPKDSLATKLSRKVKGKRADDPVAGKCHLDSQSLNPDAQHSDCRRDSELGNQPEPTTPVQQAAPPRVGSHGHGHSSAGKESNTAPSSSSNLEADAYKLKDLKVTVRRLELPPDLNYSAAGASEADQPKARHAPSSSENKRDLSSPASRSRPLSLKCESSDRLLEFSEYFKRESRAATREEEGITEKDPEDSTLTDSQVDRELCKLSLAAYAKGVNFPFDSSQESSAHYNVGDVTRKVKGAVRSVSDGQGPRPPRDDGNKTVVILDSSDDSVTDEETKQAKEKASLGKQPLTSSCVSDSKSPGSPLSQEECESQCFEFETDEDVYSVWSDTQAMAPTQEYKQDQLSTTAGSSHSGDVQSEDNIDHTIEWGYEVDFIPDEVMEEEANTMEEWLEDTSHEEEDDSAVRKDATPSVFQESVSKGNVEDQLQSLARQGHAAQDFTLDSAEPRASTSNISLASKLAFKKKSMSPRKSVAKSKVARTIQRSPKKPPLLKAAKSKLLEKTSVSQPDRSLPVVVPPKKVRKCPVPASTVEKLGLKKAPRKAFELSQRSLESIVELRSHGKAAGKVGLPQKRKTKPIAAQKLSIKYNKKFLACQDCQYLRQTRPRKRVREPVGGSESISKGGKVDVKSKKLKPSSLELASGEGPVENRRDKKKEKTVCPSEETRVSELLSSLGSTRRSEDDNMMLPPVPTVPSLSSTVLVGTEEPSGKGCPVQPECEKTTSRENGCEAAEGSGDDDDDLFLTQLDPVDMELCSQVESFEDTAIASKNPEEMDTAESLQQSEAMVECKHTACVEKVGKPGEYCGKHSASSSEGDHVFAKPLLPPSKPSTTKIFSSASSSRNAVFSKDLEDGKKLPPASKSKVNAAKQAVLRPPSMRPVPAATQPQKSPNFSKVPQPYSYGNVLQSHNRQNEIAPAAARGAARGSHSAGLAAPQRDNNTFVNEVLNWTYESIANFSQFGPPSNLLQSIVAPVPVHFRGYNDYFNTFFPLMMLNAFETLAQGWMENQREREKSYYLLCKSELPDFRADVNTAHFEAHLREADLARQLHPKEDDVVFLVAQNKKDTFKEEGEMENSKVYHVGLVTRFYRASGSSARQKEQHTVYHVSVQTRGNLSFSKNKQVKCVVVGSLVTTRREFRSLLLLSRSPLAKPIINPSYNDFCPRDMPVASESTTSDMNDYNEGQKRAIETAYAMVKQHPGLPKICLIHGPPGTGKSKTIVGLLSRVLRENTRSERTARKTNPKIKPNRFLVCAPSNAAVDELMKKIIIAFKGKCQNKQEPLGNCGDIKLVRIGAEKAINSEVLGFSLDKQVQHRMKRKTADLERDMQKKKESIDQRLDELIRQRAMNKCGKRESQIIDDEFNKVSKEREHLASQLKEVRAHSQKVQAEIILESDIICCTLSGSGGGLLESTLSRQGVDPFSCVIVDEAGQSCEVETLIPLIHRCNKLVLVGDPRQLPPTIKSVKAQENGYDQSLMARLHKHLEEQMQSNVFRSLPVVQLTVQYRMHPDICLFPSNYVYGRTLKTDKATEENRCSSDWPFQPYLIFDVGDGREERDNDSFSNPQEVKLVMELIKVIKARRKDLGLRRIGIITPYSAQKKRIQRQLDKVFGSNSPGEVDTVDAFQGREKDCVIVTCVRANTTKGSIGFLASLQRLNVTITRARFSLFILGRLETLMENKDWNQLVQDAHKRGAIIKTSEESYKRDALKILKLRPTGWCP</sequence>
<feature type="compositionally biased region" description="Low complexity" evidence="1">
    <location>
        <begin position="851"/>
        <end position="862"/>
    </location>
</feature>
<feature type="compositionally biased region" description="Polar residues" evidence="1">
    <location>
        <begin position="997"/>
        <end position="1013"/>
    </location>
</feature>
<dbReference type="FunFam" id="3.40.50.300:FF:000810">
    <property type="entry name" value="probable helicase senataxin"/>
    <property type="match status" value="1"/>
</dbReference>
<feature type="compositionally biased region" description="Polar residues" evidence="1">
    <location>
        <begin position="1589"/>
        <end position="1599"/>
    </location>
</feature>
<feature type="compositionally biased region" description="Basic and acidic residues" evidence="1">
    <location>
        <begin position="747"/>
        <end position="756"/>
    </location>
</feature>
<dbReference type="CDD" id="cd18042">
    <property type="entry name" value="DEXXQc_SETX"/>
    <property type="match status" value="1"/>
</dbReference>
<protein>
    <submittedName>
        <fullName evidence="5">SETX helicase</fullName>
    </submittedName>
</protein>
<feature type="region of interest" description="Disordered" evidence="1">
    <location>
        <begin position="1097"/>
        <end position="1128"/>
    </location>
</feature>
<dbReference type="InterPro" id="IPR024481">
    <property type="entry name" value="Helicase_Sen1_N"/>
</dbReference>
<dbReference type="Gene3D" id="3.40.50.300">
    <property type="entry name" value="P-loop containing nucleotide triphosphate hydrolases"/>
    <property type="match status" value="2"/>
</dbReference>
<reference evidence="5 6" key="1">
    <citation type="submission" date="2019-09" db="EMBL/GenBank/DDBJ databases">
        <title>Bird 10,000 Genomes (B10K) Project - Family phase.</title>
        <authorList>
            <person name="Zhang G."/>
        </authorList>
    </citation>
    <scope>NUCLEOTIDE SEQUENCE [LARGE SCALE GENOMIC DNA]</scope>
    <source>
        <strain evidence="5">B10K-DU-001-24</strain>
        <tissue evidence="5">Muscle</tissue>
    </source>
</reference>
<dbReference type="PANTHER" id="PTHR10887">
    <property type="entry name" value="DNA2/NAM7 HELICASE FAMILY"/>
    <property type="match status" value="1"/>
</dbReference>
<dbReference type="InterPro" id="IPR045055">
    <property type="entry name" value="DNA2/NAM7-like"/>
</dbReference>
<feature type="region of interest" description="Disordered" evidence="1">
    <location>
        <begin position="644"/>
        <end position="663"/>
    </location>
</feature>
<feature type="domain" description="DNA2/NAM7 helicase helicase" evidence="3">
    <location>
        <begin position="1883"/>
        <end position="2165"/>
    </location>
</feature>
<feature type="compositionally biased region" description="Polar residues" evidence="1">
    <location>
        <begin position="926"/>
        <end position="935"/>
    </location>
</feature>
<dbReference type="InterPro" id="IPR027417">
    <property type="entry name" value="P-loop_NTPase"/>
</dbReference>
<evidence type="ECO:0000313" key="5">
    <source>
        <dbReference type="EMBL" id="NXG51612.1"/>
    </source>
</evidence>
<feature type="domain" description="DNA2/NAM7 helicase-like C-terminal" evidence="4">
    <location>
        <begin position="2173"/>
        <end position="2372"/>
    </location>
</feature>
<feature type="compositionally biased region" description="Basic and acidic residues" evidence="1">
    <location>
        <begin position="725"/>
        <end position="737"/>
    </location>
</feature>
<proteinExistence type="predicted"/>
<feature type="non-terminal residue" evidence="5">
    <location>
        <position position="2420"/>
    </location>
</feature>
<evidence type="ECO:0000259" key="3">
    <source>
        <dbReference type="Pfam" id="PF13086"/>
    </source>
</evidence>
<feature type="region of interest" description="Disordered" evidence="1">
    <location>
        <begin position="817"/>
        <end position="864"/>
    </location>
</feature>